<accession>A0A0D0AAI0</accession>
<evidence type="ECO:0000313" key="2">
    <source>
        <dbReference type="Proteomes" id="UP000054018"/>
    </source>
</evidence>
<evidence type="ECO:0000313" key="1">
    <source>
        <dbReference type="EMBL" id="KIK31272.1"/>
    </source>
</evidence>
<keyword evidence="2" id="KW-1185">Reference proteome</keyword>
<reference evidence="2" key="2">
    <citation type="submission" date="2015-01" db="EMBL/GenBank/DDBJ databases">
        <title>Evolutionary Origins and Diversification of the Mycorrhizal Mutualists.</title>
        <authorList>
            <consortium name="DOE Joint Genome Institute"/>
            <consortium name="Mycorrhizal Genomics Consortium"/>
            <person name="Kohler A."/>
            <person name="Kuo A."/>
            <person name="Nagy L.G."/>
            <person name="Floudas D."/>
            <person name="Copeland A."/>
            <person name="Barry K.W."/>
            <person name="Cichocki N."/>
            <person name="Veneault-Fourrey C."/>
            <person name="LaButti K."/>
            <person name="Lindquist E.A."/>
            <person name="Lipzen A."/>
            <person name="Lundell T."/>
            <person name="Morin E."/>
            <person name="Murat C."/>
            <person name="Riley R."/>
            <person name="Ohm R."/>
            <person name="Sun H."/>
            <person name="Tunlid A."/>
            <person name="Henrissat B."/>
            <person name="Grigoriev I.V."/>
            <person name="Hibbett D.S."/>
            <person name="Martin F."/>
        </authorList>
    </citation>
    <scope>NUCLEOTIDE SEQUENCE [LARGE SCALE GENOMIC DNA]</scope>
    <source>
        <strain evidence="2">441</strain>
    </source>
</reference>
<protein>
    <submittedName>
        <fullName evidence="1">Unplaced genomic scaffold scaffold_1, whole genome shotgun sequence</fullName>
    </submittedName>
</protein>
<dbReference type="EMBL" id="KN833685">
    <property type="protein sequence ID" value="KIK31272.1"/>
    <property type="molecule type" value="Genomic_DNA"/>
</dbReference>
<gene>
    <name evidence="1" type="ORF">PISMIDRAFT_670297</name>
</gene>
<reference evidence="1 2" key="1">
    <citation type="submission" date="2014-04" db="EMBL/GenBank/DDBJ databases">
        <authorList>
            <consortium name="DOE Joint Genome Institute"/>
            <person name="Kuo A."/>
            <person name="Kohler A."/>
            <person name="Costa M.D."/>
            <person name="Nagy L.G."/>
            <person name="Floudas D."/>
            <person name="Copeland A."/>
            <person name="Barry K.W."/>
            <person name="Cichocki N."/>
            <person name="Veneault-Fourrey C."/>
            <person name="LaButti K."/>
            <person name="Lindquist E.A."/>
            <person name="Lipzen A."/>
            <person name="Lundell T."/>
            <person name="Morin E."/>
            <person name="Murat C."/>
            <person name="Sun H."/>
            <person name="Tunlid A."/>
            <person name="Henrissat B."/>
            <person name="Grigoriev I.V."/>
            <person name="Hibbett D.S."/>
            <person name="Martin F."/>
            <person name="Nordberg H.P."/>
            <person name="Cantor M.N."/>
            <person name="Hua S.X."/>
        </authorList>
    </citation>
    <scope>NUCLEOTIDE SEQUENCE [LARGE SCALE GENOMIC DNA]</scope>
    <source>
        <strain evidence="1 2">441</strain>
    </source>
</reference>
<proteinExistence type="predicted"/>
<dbReference type="AlphaFoldDB" id="A0A0D0AAI0"/>
<name>A0A0D0AAI0_9AGAM</name>
<dbReference type="HOGENOM" id="CLU_3107240_0_0_1"/>
<dbReference type="Proteomes" id="UP000054018">
    <property type="component" value="Unassembled WGS sequence"/>
</dbReference>
<organism evidence="1 2">
    <name type="scientific">Pisolithus microcarpus 441</name>
    <dbReference type="NCBI Taxonomy" id="765257"/>
    <lineage>
        <taxon>Eukaryota</taxon>
        <taxon>Fungi</taxon>
        <taxon>Dikarya</taxon>
        <taxon>Basidiomycota</taxon>
        <taxon>Agaricomycotina</taxon>
        <taxon>Agaricomycetes</taxon>
        <taxon>Agaricomycetidae</taxon>
        <taxon>Boletales</taxon>
        <taxon>Sclerodermatineae</taxon>
        <taxon>Pisolithaceae</taxon>
        <taxon>Pisolithus</taxon>
    </lineage>
</organism>
<sequence>MVLTSSDHGNVSGLVDIEGKNSLGVLDPRNPTEVGPFLGTLLTHRGCSRKR</sequence>